<evidence type="ECO:0000259" key="2">
    <source>
        <dbReference type="PROSITE" id="PS50104"/>
    </source>
</evidence>
<name>A0A816G8X1_9BILA</name>
<comment type="caution">
    <text evidence="3">The sequence shown here is derived from an EMBL/GenBank/DDBJ whole genome shotgun (WGS) entry which is preliminary data.</text>
</comment>
<feature type="compositionally biased region" description="Polar residues" evidence="1">
    <location>
        <begin position="683"/>
        <end position="703"/>
    </location>
</feature>
<evidence type="ECO:0000313" key="4">
    <source>
        <dbReference type="Proteomes" id="UP000663834"/>
    </source>
</evidence>
<proteinExistence type="predicted"/>
<reference evidence="3" key="1">
    <citation type="submission" date="2021-02" db="EMBL/GenBank/DDBJ databases">
        <authorList>
            <person name="Nowell W R."/>
        </authorList>
    </citation>
    <scope>NUCLEOTIDE SEQUENCE</scope>
</reference>
<feature type="domain" description="TIR" evidence="2">
    <location>
        <begin position="524"/>
        <end position="661"/>
    </location>
</feature>
<accession>A0A816G8X1</accession>
<dbReference type="OrthoDB" id="6075577at2759"/>
<dbReference type="InterPro" id="IPR035897">
    <property type="entry name" value="Toll_tir_struct_dom_sf"/>
</dbReference>
<dbReference type="PANTHER" id="PTHR46270">
    <property type="entry name" value="ARMADILLO-TYPE FOLD-RELATED"/>
    <property type="match status" value="1"/>
</dbReference>
<dbReference type="Pfam" id="PF13676">
    <property type="entry name" value="TIR_2"/>
    <property type="match status" value="1"/>
</dbReference>
<dbReference type="SUPFAM" id="SSF48371">
    <property type="entry name" value="ARM repeat"/>
    <property type="match status" value="1"/>
</dbReference>
<dbReference type="PANTHER" id="PTHR46270:SF2">
    <property type="entry name" value="TIR DOMAIN-CONTAINING PROTEIN"/>
    <property type="match status" value="1"/>
</dbReference>
<dbReference type="AlphaFoldDB" id="A0A816G8X1"/>
<dbReference type="EMBL" id="CAJNOW010019302">
    <property type="protein sequence ID" value="CAF1671673.1"/>
    <property type="molecule type" value="Genomic_DNA"/>
</dbReference>
<dbReference type="GO" id="GO:0007165">
    <property type="term" value="P:signal transduction"/>
    <property type="evidence" value="ECO:0007669"/>
    <property type="project" value="InterPro"/>
</dbReference>
<dbReference type="SUPFAM" id="SSF52200">
    <property type="entry name" value="Toll/Interleukin receptor TIR domain"/>
    <property type="match status" value="1"/>
</dbReference>
<organism evidence="3 4">
    <name type="scientific">Rotaria magnacalcarata</name>
    <dbReference type="NCBI Taxonomy" id="392030"/>
    <lineage>
        <taxon>Eukaryota</taxon>
        <taxon>Metazoa</taxon>
        <taxon>Spiralia</taxon>
        <taxon>Gnathifera</taxon>
        <taxon>Rotifera</taxon>
        <taxon>Eurotatoria</taxon>
        <taxon>Bdelloidea</taxon>
        <taxon>Philodinida</taxon>
        <taxon>Philodinidae</taxon>
        <taxon>Rotaria</taxon>
    </lineage>
</organism>
<dbReference type="InterPro" id="IPR016024">
    <property type="entry name" value="ARM-type_fold"/>
</dbReference>
<dbReference type="Proteomes" id="UP000663834">
    <property type="component" value="Unassembled WGS sequence"/>
</dbReference>
<evidence type="ECO:0000313" key="3">
    <source>
        <dbReference type="EMBL" id="CAF1671673.1"/>
    </source>
</evidence>
<sequence>MKAVPKERRRTVQLVSLSESASSPTKEPKLTQDIPGLFLNLRDILLQKTLNQDEIDINISRCAESIRIKCLELTTLTQPTEIFDVLLATLKIYINQILSIDQCRYIFSNQAFLETFSSLLSIKETLHLESIYENNPDYARTTFYRSFDLLSSPTIIDFLNGKYPDEFSPHISKICCLIIGYIWLIIQYIVIRKDDLQNQVPIIRLLLEYIDRKKQYWNETEMHDTLIYIIGFICTLANETMSVPSMIEAKCSDYILKWISMEDLELEFQRLSLHILHNIARHEKGVDALNSSNCINILKGFQQRVIKPNQDNNDALFAEIQLVYCMTLSLVSEPRENQEDLNSLRKILDQLMQAAVDCGQSVNNKSNGFHVSEPIVVLTKLCIHDDILKYVLTESSVENLKAKSRLQFFCELLFKFRGALASDNELDQLSLTALFNIIWSISFHTEYIEELKSNSKFLITVKSLANDDGEDWVDQYVPKNMASIPKAANGILWNLDENNPARAARTVTVPSESKPLEKDINMPDRMRVMISYAHADSEFCHRLVDALQKDTRLQIWVDFEYCHTEDLWEEIALAIEESKVIIFLMSKDYQDSKSCRQEVMYTKDSQKKRFIPVYIKKEFVATGWLGVRIVGPQYIRFEKRSFDDTAKELIKLIIEDETQQESDKNKQTDQSAKPSPPIDNKPVDNTDNQIKPTENNDVNSVQTPLKKPIEQWKRKDITQWFYDNRIHKELVDLYDFQCGTDLLLYGQCLRPDWQTEYQAISERYEQKYKKKLYRDQFVILVGAIHRLQPSNSKLCNIS</sequence>
<evidence type="ECO:0000256" key="1">
    <source>
        <dbReference type="SAM" id="MobiDB-lite"/>
    </source>
</evidence>
<dbReference type="Gene3D" id="3.40.50.10140">
    <property type="entry name" value="Toll/interleukin-1 receptor homology (TIR) domain"/>
    <property type="match status" value="1"/>
</dbReference>
<dbReference type="PROSITE" id="PS50104">
    <property type="entry name" value="TIR"/>
    <property type="match status" value="1"/>
</dbReference>
<feature type="region of interest" description="Disordered" evidence="1">
    <location>
        <begin position="658"/>
        <end position="704"/>
    </location>
</feature>
<dbReference type="InterPro" id="IPR000157">
    <property type="entry name" value="TIR_dom"/>
</dbReference>
<gene>
    <name evidence="3" type="ORF">KQP761_LOCUS34397</name>
</gene>
<protein>
    <recommendedName>
        <fullName evidence="2">TIR domain-containing protein</fullName>
    </recommendedName>
</protein>